<accession>A0ABT7U5J9</accession>
<dbReference type="InterPro" id="IPR012910">
    <property type="entry name" value="Plug_dom"/>
</dbReference>
<keyword evidence="8" id="KW-0732">Signal</keyword>
<evidence type="ECO:0000313" key="10">
    <source>
        <dbReference type="EMBL" id="MDM8145774.1"/>
    </source>
</evidence>
<evidence type="ECO:0000256" key="8">
    <source>
        <dbReference type="SAM" id="SignalP"/>
    </source>
</evidence>
<evidence type="ECO:0000256" key="7">
    <source>
        <dbReference type="PROSITE-ProRule" id="PRU01360"/>
    </source>
</evidence>
<evidence type="ECO:0000259" key="9">
    <source>
        <dbReference type="Pfam" id="PF07715"/>
    </source>
</evidence>
<comment type="similarity">
    <text evidence="7">Belongs to the TonB-dependent receptor family.</text>
</comment>
<comment type="caution">
    <text evidence="10">The sequence shown here is derived from an EMBL/GenBank/DDBJ whole genome shotgun (WGS) entry which is preliminary data.</text>
</comment>
<keyword evidence="11" id="KW-1185">Reference proteome</keyword>
<name>A0ABT7U5J9_9BACE</name>
<organism evidence="10 11">
    <name type="scientific">Bacteroides eggerthii</name>
    <dbReference type="NCBI Taxonomy" id="28111"/>
    <lineage>
        <taxon>Bacteria</taxon>
        <taxon>Pseudomonadati</taxon>
        <taxon>Bacteroidota</taxon>
        <taxon>Bacteroidia</taxon>
        <taxon>Bacteroidales</taxon>
        <taxon>Bacteroidaceae</taxon>
        <taxon>Bacteroides</taxon>
    </lineage>
</organism>
<keyword evidence="5 7" id="KW-0472">Membrane</keyword>
<dbReference type="InterPro" id="IPR036942">
    <property type="entry name" value="Beta-barrel_TonB_sf"/>
</dbReference>
<dbReference type="Proteomes" id="UP001228403">
    <property type="component" value="Unassembled WGS sequence"/>
</dbReference>
<keyword evidence="4 7" id="KW-0812">Transmembrane</keyword>
<dbReference type="EMBL" id="JAUDCF010000014">
    <property type="protein sequence ID" value="MDM8145774.1"/>
    <property type="molecule type" value="Genomic_DNA"/>
</dbReference>
<evidence type="ECO:0000313" key="11">
    <source>
        <dbReference type="Proteomes" id="UP001228403"/>
    </source>
</evidence>
<dbReference type="InterPro" id="IPR037066">
    <property type="entry name" value="Plug_dom_sf"/>
</dbReference>
<dbReference type="Gene3D" id="2.170.130.10">
    <property type="entry name" value="TonB-dependent receptor, plug domain"/>
    <property type="match status" value="1"/>
</dbReference>
<evidence type="ECO:0000256" key="3">
    <source>
        <dbReference type="ARBA" id="ARBA00022452"/>
    </source>
</evidence>
<dbReference type="NCBIfam" id="TIGR04056">
    <property type="entry name" value="OMP_RagA_SusC"/>
    <property type="match status" value="1"/>
</dbReference>
<protein>
    <submittedName>
        <fullName evidence="10">SusC/RagA family TonB-linked outer membrane protein</fullName>
    </submittedName>
</protein>
<dbReference type="SUPFAM" id="SSF56935">
    <property type="entry name" value="Porins"/>
    <property type="match status" value="1"/>
</dbReference>
<evidence type="ECO:0000256" key="2">
    <source>
        <dbReference type="ARBA" id="ARBA00022448"/>
    </source>
</evidence>
<comment type="subcellular location">
    <subcellularLocation>
        <location evidence="1 7">Cell outer membrane</location>
        <topology evidence="1 7">Multi-pass membrane protein</topology>
    </subcellularLocation>
</comment>
<keyword evidence="6 7" id="KW-0998">Cell outer membrane</keyword>
<dbReference type="InterPro" id="IPR008969">
    <property type="entry name" value="CarboxyPept-like_regulatory"/>
</dbReference>
<dbReference type="PROSITE" id="PS52016">
    <property type="entry name" value="TONB_DEPENDENT_REC_3"/>
    <property type="match status" value="1"/>
</dbReference>
<dbReference type="Pfam" id="PF07715">
    <property type="entry name" value="Plug"/>
    <property type="match status" value="1"/>
</dbReference>
<dbReference type="SUPFAM" id="SSF49464">
    <property type="entry name" value="Carboxypeptidase regulatory domain-like"/>
    <property type="match status" value="1"/>
</dbReference>
<reference evidence="10 11" key="1">
    <citation type="submission" date="2023-06" db="EMBL/GenBank/DDBJ databases">
        <authorList>
            <person name="Zeman M."/>
            <person name="Kubasova T."/>
            <person name="Jahodarova E."/>
            <person name="Nykrynova M."/>
            <person name="Rychlik I."/>
        </authorList>
    </citation>
    <scope>NUCLEOTIDE SEQUENCE [LARGE SCALE GENOMIC DNA]</scope>
    <source>
        <strain evidence="10 11">ET4</strain>
    </source>
</reference>
<gene>
    <name evidence="10" type="ORF">QUW02_07555</name>
</gene>
<feature type="signal peptide" evidence="8">
    <location>
        <begin position="1"/>
        <end position="31"/>
    </location>
</feature>
<evidence type="ECO:0000256" key="5">
    <source>
        <dbReference type="ARBA" id="ARBA00023136"/>
    </source>
</evidence>
<dbReference type="Gene3D" id="2.40.170.20">
    <property type="entry name" value="TonB-dependent receptor, beta-barrel domain"/>
    <property type="match status" value="1"/>
</dbReference>
<feature type="domain" description="TonB-dependent receptor plug" evidence="9">
    <location>
        <begin position="166"/>
        <end position="259"/>
    </location>
</feature>
<keyword evidence="2 7" id="KW-0813">Transport</keyword>
<evidence type="ECO:0000256" key="6">
    <source>
        <dbReference type="ARBA" id="ARBA00023237"/>
    </source>
</evidence>
<keyword evidence="3 7" id="KW-1134">Transmembrane beta strand</keyword>
<dbReference type="InterPro" id="IPR023996">
    <property type="entry name" value="TonB-dep_OMP_SusC/RagA"/>
</dbReference>
<dbReference type="Gene3D" id="2.60.40.1120">
    <property type="entry name" value="Carboxypeptidase-like, regulatory domain"/>
    <property type="match status" value="1"/>
</dbReference>
<proteinExistence type="inferred from homology"/>
<evidence type="ECO:0000256" key="1">
    <source>
        <dbReference type="ARBA" id="ARBA00004571"/>
    </source>
</evidence>
<dbReference type="InterPro" id="IPR039426">
    <property type="entry name" value="TonB-dep_rcpt-like"/>
</dbReference>
<reference evidence="11" key="2">
    <citation type="submission" date="2023-07" db="EMBL/GenBank/DDBJ databases">
        <title>Identification and characterization of horizontal gene transfer across gut microbiota members of farm animals based on homology search.</title>
        <authorList>
            <person name="Schwarzerova J."/>
            <person name="Nykrynova M."/>
            <person name="Jureckova K."/>
            <person name="Cejkova D."/>
            <person name="Rychlik I."/>
        </authorList>
    </citation>
    <scope>NUCLEOTIDE SEQUENCE [LARGE SCALE GENOMIC DNA]</scope>
    <source>
        <strain evidence="11">ET4</strain>
    </source>
</reference>
<sequence length="1139" mass="127834">MKKNMNNNFIQSVLRASVCLCALSGANAMMAQDVVASDSTATDSVAISKKKAPQYKMKEVRGKIYDSATGLPMSGVMVQALNTPAYSALTEEDGSYKLEVPVFVHALYVSVPDYNPIQVPIKKDGVADGYMNSSKFKGFYQDGTVITAQNTALLSNTSAVSIESEIQNQLAGDVRSINRNGTPAQGAYMMIRGIHSLNANNQPLIILDGNMIDMQNDRTSLHVGYVNNVLSGLDPEDVESIQVLKNGTALYGAKGANGVILINTKRGKSMATKINVNIFGGVVLRPETIDMMGAEQFRSYLSDLLSDGIKGNASLTQIPFLTEDKDYFWYPLYHNETDWSKDMYRTTMTQNYKVSVEGGDDVAMYNLSLGYAQANSAMENNDFSRLNLRFNTDIKIAKNLSTAMDIAYSRMAYNILDNGWAENYEDQNIAATNVLGLVQTPFLSPYAYYIDENNQLKQNLIYAGKYASSSTSQLDNPFRYPLLSNAGVSSNDVLNNPYWILENGRGEEKNYAELTQFNLNVMPKWQITKQFSISNRFNYALSRNNEKYYLPVNGTSLYTLENLGEVHSVLKSQFTKQTTINNDFRLDWGENYGAHDIRVFGGWRYNNYSYSYSFLKGYNATNDKMPILNYGRKYLQYSGTNDNWSDMAYYANADYNFMNRYFIQASVSAQASSRFGNNTDQGFQLAGVSWGVFPSVQLGWLISSEKWFPATSGGVNYLKLTAGFDQSGNDDINYYAASTYWTSEKYLRESIGLVMKNIDNPKIQWETTTQYNLGLEGSFIKNRLQAGLNLYWANTDHLLVKEKVSYMTGLDEYWTNNGAMKNAGFELNVNAALINKKDWRWQVGATVGHYNNEITELPSSDVIEIKDYKNQNVVSTIKGYTSSIYGEDNVLTAVGHAAGVFYGYQTAGVFASDADAKCYKNPTTGEMEYLKYPTGLTDESLASKNFYAGDVHFVDQNGDGWITEADKVVIGDPNPDIYGNIYTMLNYKRLTLNVNLKYSLGNDVYNYQRTKIEGGNSFYNQSTAMVNRWTYEGQVTDVPRACYPTSDLWRNNERFSDRWIEDGSYLKIKNIRLTYDIPVSATWLQGLKVWGEANDVFTFTKYLGTDPEISASNNILYQGIDNGMMPLTRSFNIGVSINL</sequence>
<feature type="chain" id="PRO_5045841419" evidence="8">
    <location>
        <begin position="32"/>
        <end position="1139"/>
    </location>
</feature>
<evidence type="ECO:0000256" key="4">
    <source>
        <dbReference type="ARBA" id="ARBA00022692"/>
    </source>
</evidence>